<proteinExistence type="predicted"/>
<keyword evidence="3" id="KW-1185">Reference proteome</keyword>
<dbReference type="OrthoDB" id="410701at2759"/>
<accession>A0A6A6IPM8</accession>
<dbReference type="GeneID" id="54579026"/>
<dbReference type="RefSeq" id="XP_033687499.1">
    <property type="nucleotide sequence ID" value="XM_033825696.1"/>
</dbReference>
<feature type="region of interest" description="Disordered" evidence="1">
    <location>
        <begin position="124"/>
        <end position="149"/>
    </location>
</feature>
<name>A0A6A6IPM8_9PLEO</name>
<feature type="region of interest" description="Disordered" evidence="1">
    <location>
        <begin position="167"/>
        <end position="189"/>
    </location>
</feature>
<dbReference type="EMBL" id="ML987192">
    <property type="protein sequence ID" value="KAF2252495.1"/>
    <property type="molecule type" value="Genomic_DNA"/>
</dbReference>
<feature type="compositionally biased region" description="Basic residues" evidence="1">
    <location>
        <begin position="179"/>
        <end position="189"/>
    </location>
</feature>
<evidence type="ECO:0000256" key="1">
    <source>
        <dbReference type="SAM" id="MobiDB-lite"/>
    </source>
</evidence>
<protein>
    <submittedName>
        <fullName evidence="2">Uncharacterized protein</fullName>
    </submittedName>
</protein>
<sequence>MPLILSLAAPGSPYRFLRHNAHTLLRLHLHRPALIATSCLPHFRSRCAPRTHSKSYLTTSPSLHSVPRLRGSIESPPAGPLGFCRRHYSSAEELPEDATDIFASILGVGDGGVDDTFRELAETEYGNDISSARPQASRASRKAQRQSQPALILESIHSEARALYYEPPPEKTDLSYTNPRRRKPGGLLRRSRVSLPTDEMLARREGPISLYSILARHIRAVTLAPEAEIEPELTSQEEALLKSKGYSLRSVEQWTTLLLDSKSLVAADMFKPGNPTPPFFLVLLFLRRKHIRTFALGITMRHIANRLQAEPLHWPSLKLLVVRLLRHARTVWPESIPWIASLFSSEALRIYEEGKKEGRLTQRKVSDLTHFSNTFLSLLSLPTSLDPVISSLHQEKAQFHVLAFMASCEPPLLVTKTGFRSTARNQLAHAKTAQEREWAELKGPSWPPWKENRNAMDEDKDYDFGASRASRILHRMFEAGYGPGIWEEVAESYAGWDTDQSPTIQTRTSLPAFSTQYKHRDHLDGLLWAARVRATRTRREAWACFLAHETSDAPAHLEVYHAMFEKLHSYEIPEQEPDASELFETNEQQPLPGDMKEVLSDPKSPLHLVHLSEPMPTYEQLYHRMVGKGLRPYGRFLAFLVETVPDFSTVLSVLESSKDDFDGGVRHLLEGTFSDEASMPQLPGYFLASFIRFLCRFGRFSQPPSATPIPISPGEHNLRFKMDQSYLLEYAYALLFQARPRYRPAWTAYMQKLHFGSFIMRARGHRRTRQMTSKYATMFYLLEKMDDIELDPDDAQFLLACNIARYEAQSAFRGSLDIEETRYLLSTGPRSLRTLFHTLVGANTDPNDPIPRKETKPLPPHIPGPAQLHAYVRALGLFRDYEGLFSFATWAKTYHAEVNARAHAQRGGRKILYRTFVALRAAIEGVLDKEQQGQGATTELAELIKAQLESVKEWGWPPDHHLDMYLKGKLRHAGGKGFASRR</sequence>
<evidence type="ECO:0000313" key="3">
    <source>
        <dbReference type="Proteomes" id="UP000800094"/>
    </source>
</evidence>
<evidence type="ECO:0000313" key="2">
    <source>
        <dbReference type="EMBL" id="KAF2252495.1"/>
    </source>
</evidence>
<reference evidence="2" key="1">
    <citation type="journal article" date="2020" name="Stud. Mycol.">
        <title>101 Dothideomycetes genomes: a test case for predicting lifestyles and emergence of pathogens.</title>
        <authorList>
            <person name="Haridas S."/>
            <person name="Albert R."/>
            <person name="Binder M."/>
            <person name="Bloem J."/>
            <person name="Labutti K."/>
            <person name="Salamov A."/>
            <person name="Andreopoulos B."/>
            <person name="Baker S."/>
            <person name="Barry K."/>
            <person name="Bills G."/>
            <person name="Bluhm B."/>
            <person name="Cannon C."/>
            <person name="Castanera R."/>
            <person name="Culley D."/>
            <person name="Daum C."/>
            <person name="Ezra D."/>
            <person name="Gonzalez J."/>
            <person name="Henrissat B."/>
            <person name="Kuo A."/>
            <person name="Liang C."/>
            <person name="Lipzen A."/>
            <person name="Lutzoni F."/>
            <person name="Magnuson J."/>
            <person name="Mondo S."/>
            <person name="Nolan M."/>
            <person name="Ohm R."/>
            <person name="Pangilinan J."/>
            <person name="Park H.-J."/>
            <person name="Ramirez L."/>
            <person name="Alfaro M."/>
            <person name="Sun H."/>
            <person name="Tritt A."/>
            <person name="Yoshinaga Y."/>
            <person name="Zwiers L.-H."/>
            <person name="Turgeon B."/>
            <person name="Goodwin S."/>
            <person name="Spatafora J."/>
            <person name="Crous P."/>
            <person name="Grigoriev I."/>
        </authorList>
    </citation>
    <scope>NUCLEOTIDE SEQUENCE</scope>
    <source>
        <strain evidence="2">CBS 122368</strain>
    </source>
</reference>
<dbReference type="AlphaFoldDB" id="A0A6A6IPM8"/>
<dbReference type="Proteomes" id="UP000800094">
    <property type="component" value="Unassembled WGS sequence"/>
</dbReference>
<organism evidence="2 3">
    <name type="scientific">Trematosphaeria pertusa</name>
    <dbReference type="NCBI Taxonomy" id="390896"/>
    <lineage>
        <taxon>Eukaryota</taxon>
        <taxon>Fungi</taxon>
        <taxon>Dikarya</taxon>
        <taxon>Ascomycota</taxon>
        <taxon>Pezizomycotina</taxon>
        <taxon>Dothideomycetes</taxon>
        <taxon>Pleosporomycetidae</taxon>
        <taxon>Pleosporales</taxon>
        <taxon>Massarineae</taxon>
        <taxon>Trematosphaeriaceae</taxon>
        <taxon>Trematosphaeria</taxon>
    </lineage>
</organism>
<gene>
    <name evidence="2" type="ORF">BU26DRAFT_480167</name>
</gene>